<proteinExistence type="inferred from homology"/>
<keyword evidence="7 9" id="KW-0472">Membrane</keyword>
<reference evidence="11" key="1">
    <citation type="journal article" date="2019" name="Int. J. Syst. Evol. Microbiol.">
        <title>The Global Catalogue of Microorganisms (GCM) 10K type strain sequencing project: providing services to taxonomists for standard genome sequencing and annotation.</title>
        <authorList>
            <consortium name="The Broad Institute Genomics Platform"/>
            <consortium name="The Broad Institute Genome Sequencing Center for Infectious Disease"/>
            <person name="Wu L."/>
            <person name="Ma J."/>
        </authorList>
    </citation>
    <scope>NUCLEOTIDE SEQUENCE [LARGE SCALE GENOMIC DNA]</scope>
    <source>
        <strain evidence="11">CGMCC 1.9106</strain>
    </source>
</reference>
<protein>
    <submittedName>
        <fullName evidence="10">AzlC family ABC transporter permease</fullName>
    </submittedName>
</protein>
<dbReference type="PANTHER" id="PTHR34979">
    <property type="entry name" value="INNER MEMBRANE PROTEIN YGAZ"/>
    <property type="match status" value="1"/>
</dbReference>
<comment type="subcellular location">
    <subcellularLocation>
        <location evidence="1">Cell membrane</location>
        <topology evidence="1">Multi-pass membrane protein</topology>
    </subcellularLocation>
</comment>
<evidence type="ECO:0000256" key="6">
    <source>
        <dbReference type="ARBA" id="ARBA00022989"/>
    </source>
</evidence>
<evidence type="ECO:0000256" key="1">
    <source>
        <dbReference type="ARBA" id="ARBA00004651"/>
    </source>
</evidence>
<evidence type="ECO:0000313" key="11">
    <source>
        <dbReference type="Proteomes" id="UP001596392"/>
    </source>
</evidence>
<keyword evidence="3" id="KW-0813">Transport</keyword>
<dbReference type="RefSeq" id="WP_376808775.1">
    <property type="nucleotide sequence ID" value="NZ_JBHTAC010000031.1"/>
</dbReference>
<dbReference type="PANTHER" id="PTHR34979:SF1">
    <property type="entry name" value="INNER MEMBRANE PROTEIN YGAZ"/>
    <property type="match status" value="1"/>
</dbReference>
<accession>A0ABW2H206</accession>
<gene>
    <name evidence="10" type="ORF">ACFQO7_25765</name>
</gene>
<evidence type="ECO:0000256" key="8">
    <source>
        <dbReference type="SAM" id="MobiDB-lite"/>
    </source>
</evidence>
<organism evidence="10 11">
    <name type="scientific">Catellatospora aurea</name>
    <dbReference type="NCBI Taxonomy" id="1337874"/>
    <lineage>
        <taxon>Bacteria</taxon>
        <taxon>Bacillati</taxon>
        <taxon>Actinomycetota</taxon>
        <taxon>Actinomycetes</taxon>
        <taxon>Micromonosporales</taxon>
        <taxon>Micromonosporaceae</taxon>
        <taxon>Catellatospora</taxon>
    </lineage>
</organism>
<keyword evidence="6 9" id="KW-1133">Transmembrane helix</keyword>
<evidence type="ECO:0000256" key="7">
    <source>
        <dbReference type="ARBA" id="ARBA00023136"/>
    </source>
</evidence>
<evidence type="ECO:0000256" key="2">
    <source>
        <dbReference type="ARBA" id="ARBA00010735"/>
    </source>
</evidence>
<evidence type="ECO:0000256" key="9">
    <source>
        <dbReference type="SAM" id="Phobius"/>
    </source>
</evidence>
<keyword evidence="11" id="KW-1185">Reference proteome</keyword>
<dbReference type="Proteomes" id="UP001596392">
    <property type="component" value="Unassembled WGS sequence"/>
</dbReference>
<dbReference type="EMBL" id="JBHTAC010000031">
    <property type="protein sequence ID" value="MFC7245898.1"/>
    <property type="molecule type" value="Genomic_DNA"/>
</dbReference>
<evidence type="ECO:0000256" key="5">
    <source>
        <dbReference type="ARBA" id="ARBA00022692"/>
    </source>
</evidence>
<sequence>MGRAGGRESVLWRDAAAIGAAVGVIGLSFGAIAVASGLPAWVPVAMSVLVFAGGSQFLAVALMTGSPIAAVVGGMLINARHLPFGLAVGPAIGRSGPARFAGAHLVIDESTAFALAEHHPERRGRAFWTVGVTIFVTWNIGTLIGVALGGAVGDPAVYGLDAAFPAGLLALLLPSLRDRATRAAAITGSLLAVAATPLLPAGLPVLAALLGVGAAVLLPTPAHRSAADPDSEDQGATVRQDEATPADTRGPR</sequence>
<comment type="similarity">
    <text evidence="2">Belongs to the AzlC family.</text>
</comment>
<evidence type="ECO:0000256" key="4">
    <source>
        <dbReference type="ARBA" id="ARBA00022475"/>
    </source>
</evidence>
<dbReference type="InterPro" id="IPR011606">
    <property type="entry name" value="Brnchd-chn_aa_trnsp_permease"/>
</dbReference>
<keyword evidence="4" id="KW-1003">Cell membrane</keyword>
<dbReference type="Pfam" id="PF03591">
    <property type="entry name" value="AzlC"/>
    <property type="match status" value="1"/>
</dbReference>
<feature type="transmembrane region" description="Helical" evidence="9">
    <location>
        <begin position="12"/>
        <end position="37"/>
    </location>
</feature>
<evidence type="ECO:0000313" key="10">
    <source>
        <dbReference type="EMBL" id="MFC7245898.1"/>
    </source>
</evidence>
<feature type="transmembrane region" description="Helical" evidence="9">
    <location>
        <begin position="156"/>
        <end position="176"/>
    </location>
</feature>
<feature type="transmembrane region" description="Helical" evidence="9">
    <location>
        <begin position="126"/>
        <end position="150"/>
    </location>
</feature>
<evidence type="ECO:0000256" key="3">
    <source>
        <dbReference type="ARBA" id="ARBA00022448"/>
    </source>
</evidence>
<keyword evidence="5 9" id="KW-0812">Transmembrane</keyword>
<feature type="region of interest" description="Disordered" evidence="8">
    <location>
        <begin position="223"/>
        <end position="252"/>
    </location>
</feature>
<feature type="transmembrane region" description="Helical" evidence="9">
    <location>
        <begin position="188"/>
        <end position="218"/>
    </location>
</feature>
<name>A0ABW2H206_9ACTN</name>
<feature type="transmembrane region" description="Helical" evidence="9">
    <location>
        <begin position="57"/>
        <end position="77"/>
    </location>
</feature>
<comment type="caution">
    <text evidence="10">The sequence shown here is derived from an EMBL/GenBank/DDBJ whole genome shotgun (WGS) entry which is preliminary data.</text>
</comment>